<proteinExistence type="predicted"/>
<evidence type="ECO:0008006" key="3">
    <source>
        <dbReference type="Google" id="ProtNLM"/>
    </source>
</evidence>
<dbReference type="AlphaFoldDB" id="A0A0M7AFD0"/>
<dbReference type="STRING" id="311410.LA5095_00683"/>
<gene>
    <name evidence="1" type="ORF">LA5096_03823</name>
</gene>
<dbReference type="GeneID" id="97671150"/>
<protein>
    <recommendedName>
        <fullName evidence="3">DUF2783 domain-containing protein</fullName>
    </recommendedName>
</protein>
<organism evidence="1 2">
    <name type="scientific">Roseibium album</name>
    <dbReference type="NCBI Taxonomy" id="311410"/>
    <lineage>
        <taxon>Bacteria</taxon>
        <taxon>Pseudomonadati</taxon>
        <taxon>Pseudomonadota</taxon>
        <taxon>Alphaproteobacteria</taxon>
        <taxon>Hyphomicrobiales</taxon>
        <taxon>Stappiaceae</taxon>
        <taxon>Roseibium</taxon>
    </lineage>
</organism>
<evidence type="ECO:0000313" key="1">
    <source>
        <dbReference type="EMBL" id="CTQ73855.1"/>
    </source>
</evidence>
<evidence type="ECO:0000313" key="2">
    <source>
        <dbReference type="Proteomes" id="UP000049983"/>
    </source>
</evidence>
<accession>A0A0M7AFD0</accession>
<name>A0A0M7AFD0_9HYPH</name>
<dbReference type="InterPro" id="IPR021233">
    <property type="entry name" value="DUF2783"/>
</dbReference>
<dbReference type="RefSeq" id="WP_055111914.1">
    <property type="nucleotide sequence ID" value="NZ_CANKXR010000005.1"/>
</dbReference>
<reference evidence="2" key="1">
    <citation type="submission" date="2015-07" db="EMBL/GenBank/DDBJ databases">
        <authorList>
            <person name="Rodrigo-Torres Lidia"/>
            <person name="Arahal R.David."/>
        </authorList>
    </citation>
    <scope>NUCLEOTIDE SEQUENCE [LARGE SCALE GENOMIC DNA]</scope>
    <source>
        <strain evidence="2">CECT 5096</strain>
    </source>
</reference>
<keyword evidence="2" id="KW-1185">Reference proteome</keyword>
<dbReference type="EMBL" id="CXWC01000011">
    <property type="protein sequence ID" value="CTQ73855.1"/>
    <property type="molecule type" value="Genomic_DNA"/>
</dbReference>
<dbReference type="Proteomes" id="UP000049983">
    <property type="component" value="Unassembled WGS sequence"/>
</dbReference>
<dbReference type="OrthoDB" id="8420594at2"/>
<dbReference type="Pfam" id="PF10932">
    <property type="entry name" value="DUF2783"/>
    <property type="match status" value="1"/>
</dbReference>
<sequence length="70" mass="7793">MSESVTTPNLEAPDAFYADLLSAHEKLGKEESDAFNARLILLMANRIGDLGELRQLLEAAKVDRVSKQQY</sequence>